<dbReference type="InterPro" id="IPR019734">
    <property type="entry name" value="TPR_rpt"/>
</dbReference>
<sequence>MEHFRPIGSARMSRIPSRQVPTSPAALSPDTQHPSYFAHQPTPTAQPLARYTHPPQAVVQHDIPRAPSSMSTTASVTSGSSGASTQTVATDITRPSSFSSENPHSPEPAPAPAPTRPGPVPLQTEPSSPTRFRQSDPGKALGVIQSRAEQGSTSTVMARRQTFPSQSTTSGRTRPFTLSQPPRGNRSTSRGSQGRVLWGREGLPARLYDTRYAPGGSPLAVPSNVLLGQDQAPRLLADALQFAKPVAPVIRPTHQPILDLRLVPGAVSALSHSAPPQNVARLPEPSGASISLATNLSSQHAPIPLNPLSSSLARDALLAHALKLYENPGSGVHPPLGVTARPINPKISDQMLADPVQIYSIELLPLLTSLRALHPKHLPTALLLACVQYALNDYEGSLRTSHEILTTDPNSVEAMSNIATTLRAMGNLHDAESWWRRAVQLRPSYWDAVDNLIGALCNPSRATDSNVPPGANQPRPQQALDVCEFVLKKTVPGPTVLSSWSTGLIQEGEFHRLQNILHTSGNLKFLLTATGEQHPNPEQEFLGLGDQFAAIELLLNKRARVTPEAASIYLTTQDLLLGLTVSGLHVTGKLPSIPELEASINNNPRLDLLYHIHSTQYAVLKALTPNNVLPLLFIKPENIFSMMTYLFSSTKGLFPGVVDEAGSNLDLKAIPAVLPVGATNASRMTATVLLTVAKHLQEAARRGDTLPYTLPSNGHGTPTIRASLSAALLLYYCALALHPSASVCNNLGILLSTLLGEHVTCLVKPHEATRPVFEVLTGPSLARAYYHQGLILDSNHPHLLTNMGSLLKDEGKLDEAIL</sequence>
<gene>
    <name evidence="3" type="ORF">RSOLAG1IB_02328</name>
</gene>
<dbReference type="GO" id="GO:0016757">
    <property type="term" value="F:glycosyltransferase activity"/>
    <property type="evidence" value="ECO:0007669"/>
    <property type="project" value="TreeGrafter"/>
</dbReference>
<feature type="region of interest" description="Disordered" evidence="2">
    <location>
        <begin position="1"/>
        <end position="196"/>
    </location>
</feature>
<feature type="repeat" description="TPR" evidence="1">
    <location>
        <begin position="412"/>
        <end position="445"/>
    </location>
</feature>
<dbReference type="Gene3D" id="1.25.40.10">
    <property type="entry name" value="Tetratricopeptide repeat domain"/>
    <property type="match status" value="2"/>
</dbReference>
<dbReference type="STRING" id="1108050.A0A0B7FIY6"/>
<protein>
    <submittedName>
        <fullName evidence="3">Uncharacterized protein</fullName>
    </submittedName>
</protein>
<evidence type="ECO:0000256" key="2">
    <source>
        <dbReference type="SAM" id="MobiDB-lite"/>
    </source>
</evidence>
<evidence type="ECO:0000313" key="3">
    <source>
        <dbReference type="EMBL" id="CEL57585.1"/>
    </source>
</evidence>
<dbReference type="SMART" id="SM00028">
    <property type="entry name" value="TPR"/>
    <property type="match status" value="2"/>
</dbReference>
<dbReference type="PANTHER" id="PTHR44998:SF1">
    <property type="entry name" value="UDP-N-ACETYLGLUCOSAMINE--PEPTIDE N-ACETYLGLUCOSAMINYLTRANSFERASE 110 KDA SUBUNIT"/>
    <property type="match status" value="1"/>
</dbReference>
<evidence type="ECO:0000256" key="1">
    <source>
        <dbReference type="PROSITE-ProRule" id="PRU00339"/>
    </source>
</evidence>
<dbReference type="EMBL" id="LN679102">
    <property type="protein sequence ID" value="CEL57585.1"/>
    <property type="molecule type" value="Genomic_DNA"/>
</dbReference>
<feature type="compositionally biased region" description="Low complexity" evidence="2">
    <location>
        <begin position="68"/>
        <end position="90"/>
    </location>
</feature>
<dbReference type="GO" id="GO:0006493">
    <property type="term" value="P:protein O-linked glycosylation"/>
    <property type="evidence" value="ECO:0007669"/>
    <property type="project" value="TreeGrafter"/>
</dbReference>
<accession>A0A0B7FIY6</accession>
<organism evidence="3 4">
    <name type="scientific">Thanatephorus cucumeris (strain AG1-IB / isolate 7/3/14)</name>
    <name type="common">Lettuce bottom rot fungus</name>
    <name type="synonym">Rhizoctonia solani</name>
    <dbReference type="NCBI Taxonomy" id="1108050"/>
    <lineage>
        <taxon>Eukaryota</taxon>
        <taxon>Fungi</taxon>
        <taxon>Dikarya</taxon>
        <taxon>Basidiomycota</taxon>
        <taxon>Agaricomycotina</taxon>
        <taxon>Agaricomycetes</taxon>
        <taxon>Cantharellales</taxon>
        <taxon>Ceratobasidiaceae</taxon>
        <taxon>Rhizoctonia</taxon>
        <taxon>Rhizoctonia solani AG-1</taxon>
    </lineage>
</organism>
<dbReference type="Proteomes" id="UP000059188">
    <property type="component" value="Unassembled WGS sequence"/>
</dbReference>
<feature type="compositionally biased region" description="Pro residues" evidence="2">
    <location>
        <begin position="105"/>
        <end position="120"/>
    </location>
</feature>
<dbReference type="OrthoDB" id="421121at2759"/>
<reference evidence="3 4" key="1">
    <citation type="submission" date="2014-11" db="EMBL/GenBank/DDBJ databases">
        <authorList>
            <person name="Wibberg Daniel"/>
        </authorList>
    </citation>
    <scope>NUCLEOTIDE SEQUENCE [LARGE SCALE GENOMIC DNA]</scope>
    <source>
        <strain evidence="3">Rhizoctonia solani AG1-IB 7/3/14</strain>
    </source>
</reference>
<keyword evidence="4" id="KW-1185">Reference proteome</keyword>
<evidence type="ECO:0000313" key="4">
    <source>
        <dbReference type="Proteomes" id="UP000059188"/>
    </source>
</evidence>
<keyword evidence="1" id="KW-0802">TPR repeat</keyword>
<feature type="compositionally biased region" description="Polar residues" evidence="2">
    <location>
        <begin position="93"/>
        <end position="102"/>
    </location>
</feature>
<feature type="compositionally biased region" description="Polar residues" evidence="2">
    <location>
        <begin position="147"/>
        <end position="192"/>
    </location>
</feature>
<dbReference type="PROSITE" id="PS50005">
    <property type="entry name" value="TPR"/>
    <property type="match status" value="1"/>
</dbReference>
<dbReference type="SUPFAM" id="SSF48452">
    <property type="entry name" value="TPR-like"/>
    <property type="match status" value="1"/>
</dbReference>
<name>A0A0B7FIY6_THACB</name>
<dbReference type="InterPro" id="IPR011990">
    <property type="entry name" value="TPR-like_helical_dom_sf"/>
</dbReference>
<proteinExistence type="predicted"/>
<dbReference type="PANTHER" id="PTHR44998">
    <property type="match status" value="1"/>
</dbReference>
<dbReference type="AlphaFoldDB" id="A0A0B7FIY6"/>